<evidence type="ECO:0000313" key="2">
    <source>
        <dbReference type="Proteomes" id="UP001358586"/>
    </source>
</evidence>
<accession>A0ABR0NBN7</accession>
<reference evidence="1 2" key="1">
    <citation type="submission" date="2023-03" db="EMBL/GenBank/DDBJ databases">
        <title>WGS of Gossypium arboreum.</title>
        <authorList>
            <person name="Yu D."/>
        </authorList>
    </citation>
    <scope>NUCLEOTIDE SEQUENCE [LARGE SCALE GENOMIC DNA]</scope>
    <source>
        <tissue evidence="1">Leaf</tissue>
    </source>
</reference>
<dbReference type="Proteomes" id="UP001358586">
    <property type="component" value="Chromosome 10"/>
</dbReference>
<evidence type="ECO:0000313" key="1">
    <source>
        <dbReference type="EMBL" id="KAK5792425.1"/>
    </source>
</evidence>
<sequence>MNHFPYCEHCVAILESALHAVRDCSSAQSIWKAVLPVKFWRCFFSLSRKKWITWNLKNEETMSFLTGRMGIPVILFLPQSLGLNPCKLEVQIDDGHALLCC</sequence>
<dbReference type="EMBL" id="JARKNE010000010">
    <property type="protein sequence ID" value="KAK5792425.1"/>
    <property type="molecule type" value="Genomic_DNA"/>
</dbReference>
<proteinExistence type="predicted"/>
<name>A0ABR0NBN7_GOSAR</name>
<organism evidence="1 2">
    <name type="scientific">Gossypium arboreum</name>
    <name type="common">Tree cotton</name>
    <name type="synonym">Gossypium nanking</name>
    <dbReference type="NCBI Taxonomy" id="29729"/>
    <lineage>
        <taxon>Eukaryota</taxon>
        <taxon>Viridiplantae</taxon>
        <taxon>Streptophyta</taxon>
        <taxon>Embryophyta</taxon>
        <taxon>Tracheophyta</taxon>
        <taxon>Spermatophyta</taxon>
        <taxon>Magnoliopsida</taxon>
        <taxon>eudicotyledons</taxon>
        <taxon>Gunneridae</taxon>
        <taxon>Pentapetalae</taxon>
        <taxon>rosids</taxon>
        <taxon>malvids</taxon>
        <taxon>Malvales</taxon>
        <taxon>Malvaceae</taxon>
        <taxon>Malvoideae</taxon>
        <taxon>Gossypium</taxon>
    </lineage>
</organism>
<comment type="caution">
    <text evidence="1">The sequence shown here is derived from an EMBL/GenBank/DDBJ whole genome shotgun (WGS) entry which is preliminary data.</text>
</comment>
<protein>
    <submittedName>
        <fullName evidence="1">Uncharacterized protein</fullName>
    </submittedName>
</protein>
<keyword evidence="2" id="KW-1185">Reference proteome</keyword>
<gene>
    <name evidence="1" type="ORF">PVK06_033539</name>
</gene>